<dbReference type="SUPFAM" id="SSF49447">
    <property type="entry name" value="Second domain of Mu2 adaptin subunit (ap50) of ap2 adaptor"/>
    <property type="match status" value="1"/>
</dbReference>
<organism evidence="8 9">
    <name type="scientific">Friedmanniomyces endolithicus</name>
    <dbReference type="NCBI Taxonomy" id="329885"/>
    <lineage>
        <taxon>Eukaryota</taxon>
        <taxon>Fungi</taxon>
        <taxon>Dikarya</taxon>
        <taxon>Ascomycota</taxon>
        <taxon>Pezizomycotina</taxon>
        <taxon>Dothideomycetes</taxon>
        <taxon>Dothideomycetidae</taxon>
        <taxon>Mycosphaerellales</taxon>
        <taxon>Teratosphaeriaceae</taxon>
        <taxon>Friedmanniomyces</taxon>
    </lineage>
</organism>
<dbReference type="Gene3D" id="1.10.418.10">
    <property type="entry name" value="Calponin-like domain"/>
    <property type="match status" value="1"/>
</dbReference>
<feature type="region of interest" description="Disordered" evidence="5">
    <location>
        <begin position="131"/>
        <end position="213"/>
    </location>
</feature>
<feature type="domain" description="MHD" evidence="7">
    <location>
        <begin position="913"/>
        <end position="1280"/>
    </location>
</feature>
<feature type="compositionally biased region" description="Basic and acidic residues" evidence="5">
    <location>
        <begin position="478"/>
        <end position="489"/>
    </location>
</feature>
<dbReference type="PROSITE" id="PS51072">
    <property type="entry name" value="MHD"/>
    <property type="match status" value="1"/>
</dbReference>
<keyword evidence="4" id="KW-0472">Membrane</keyword>
<sequence length="1281" mass="138241">MASVSSLDQDMRTLRLSRYTPQAAQEVRTWIEETLGERLSPGDLLDSLKDGVALCKLANLALPPPGIKFKSSQMPFIQMENISHFLRACEMPPLNMPAHDRFLTVDLFESKDPAQVLQCLGAFSRQAHAAAPSRFRTTIGPKRAGESGPYGGTWRASTYGRPPSPSKPSAAMPSASRALSPNLTGGSTGSQGGTKSPGPTSSWSSRKDEGATSPAWNIHQYGYMGGASQGNQGISFGARRQITSQGPQVPSSADKERKRKEKAEEDERLRVQGAEAEHRRRGEQEADEQRERMEEERKWEDETRRQREEERRRVEEQKRQWQEQERRWNEEEEVRKKEAAEMQKRLMPKKPPERPRVGSSSILRGQSLSQYQKEQSAQARDTDGSAEESPEQKRVRELEQQLEEAREREKQYHAEREERLRNGGERSRPSTAQTETPRPQSARESVASWAGDEREYMRQQWQSNRDDTPGKPATTAPEAKRALPTEPKEASPLSGLPSRPMPQPAAIDDDDDEAEAKAEAEAAEPPSLPSRAQPSDSFSSMPRYDGGGGSAPSSSPLGSANRPLPTPDKEFQAYISPSKPRVPSNRTDQYLTTHTAPSDTRPRVSSSREAGDTSAEQAADRDRRLASQSNTKAGGWASSSLLEREMENERARQREWEASQQALKAAPKDPNAGVGAGQSWDVNQYGYTGGDNMNKGASSGNGIGGRRQIIGPRALKNNLLLTHTYTGRPSPPLVLLPLYLQHAAPRPSVLYFPSLHPPTVLYSIVQDNLLFLSPSSGTDTEPLLVLEFLHRVADALEEFLGSPLLASKIASNYDIVAQILAEVADAGTVCHGEANALRDVVETGPGVLNNLLGKVGLPGNAAVPGPQGGGPMAMSGSWGGIQRTGSGLSALRPAQTAQGSAIPWRRNNVKHTSNELYVDIVETLSVTLAPSGRLLSAFAYGSIAFTSKVSGVPDLLLSLSTGGKGAGMGNRGDQLRAVMERTVFHPCVRLGRWKSEGVMSFVPPDGRFALCGYEVDLLGPEAPLTAGKSGYGSLGLPAGVEITTGQGSSGNEFEVRLTQPTTSGGGASIATASLQSNLSGGSGIGNRLSSNKPGTGTGDSKAPSLDKLTVRVPLPAAVRNVTELRPSKGEAHWSPADGSMEWKVAAKDFGPLGAVLRCTIQGPLAADGDNAGAVLNGITATTYDYNDDEPASAYQRLDGQEKQSNGVPAQVSREAKVVKSRELMPTSATLSFGVKGWLASGLRVESLLLDNKKSRGLGPEVKPYKGVKYLTVSREGIELRC</sequence>
<name>A0AAN6J5A0_9PEZI</name>
<evidence type="ECO:0000256" key="4">
    <source>
        <dbReference type="ARBA" id="ARBA00023136"/>
    </source>
</evidence>
<protein>
    <recommendedName>
        <fullName evidence="10">Calponin-homology (CH) domain-containing protein</fullName>
    </recommendedName>
</protein>
<dbReference type="Gene3D" id="2.60.40.1170">
    <property type="entry name" value="Mu homology domain, subdomain B"/>
    <property type="match status" value="1"/>
</dbReference>
<feature type="compositionally biased region" description="Low complexity" evidence="5">
    <location>
        <begin position="167"/>
        <end position="185"/>
    </location>
</feature>
<dbReference type="CDD" id="cd21210">
    <property type="entry name" value="CH_SCP1-like"/>
    <property type="match status" value="1"/>
</dbReference>
<feature type="compositionally biased region" description="Polar residues" evidence="5">
    <location>
        <begin position="358"/>
        <end position="379"/>
    </location>
</feature>
<accession>A0AAN6J5A0</accession>
<dbReference type="SUPFAM" id="SSF64356">
    <property type="entry name" value="SNARE-like"/>
    <property type="match status" value="1"/>
</dbReference>
<dbReference type="SMART" id="SM00033">
    <property type="entry name" value="CH"/>
    <property type="match status" value="1"/>
</dbReference>
<dbReference type="EMBL" id="JASUXU010000042">
    <property type="protein sequence ID" value="KAK0317676.1"/>
    <property type="molecule type" value="Genomic_DNA"/>
</dbReference>
<dbReference type="Pfam" id="PF00928">
    <property type="entry name" value="Adap_comp_sub"/>
    <property type="match status" value="1"/>
</dbReference>
<feature type="compositionally biased region" description="Polar residues" evidence="5">
    <location>
        <begin position="530"/>
        <end position="540"/>
    </location>
</feature>
<feature type="region of interest" description="Disordered" evidence="5">
    <location>
        <begin position="1080"/>
        <end position="1104"/>
    </location>
</feature>
<dbReference type="GO" id="GO:0012505">
    <property type="term" value="C:endomembrane system"/>
    <property type="evidence" value="ECO:0007669"/>
    <property type="project" value="UniProtKB-SubCell"/>
</dbReference>
<feature type="compositionally biased region" description="Polar residues" evidence="5">
    <location>
        <begin position="626"/>
        <end position="641"/>
    </location>
</feature>
<dbReference type="InterPro" id="IPR036168">
    <property type="entry name" value="AP2_Mu_C_sf"/>
</dbReference>
<dbReference type="InterPro" id="IPR001715">
    <property type="entry name" value="CH_dom"/>
</dbReference>
<evidence type="ECO:0000256" key="1">
    <source>
        <dbReference type="ARBA" id="ARBA00004308"/>
    </source>
</evidence>
<evidence type="ECO:0008006" key="10">
    <source>
        <dbReference type="Google" id="ProtNLM"/>
    </source>
</evidence>
<dbReference type="InterPro" id="IPR028565">
    <property type="entry name" value="MHD"/>
</dbReference>
<dbReference type="GO" id="GO:0016192">
    <property type="term" value="P:vesicle-mediated transport"/>
    <property type="evidence" value="ECO:0007669"/>
    <property type="project" value="InterPro"/>
</dbReference>
<feature type="compositionally biased region" description="Basic and acidic residues" evidence="5">
    <location>
        <begin position="642"/>
        <end position="657"/>
    </location>
</feature>
<feature type="domain" description="Calponin-homology (CH)" evidence="6">
    <location>
        <begin position="21"/>
        <end position="127"/>
    </location>
</feature>
<feature type="compositionally biased region" description="Polar residues" evidence="5">
    <location>
        <begin position="429"/>
        <end position="443"/>
    </location>
</feature>
<dbReference type="InterPro" id="IPR050431">
    <property type="entry name" value="Adaptor_comp_med_subunit"/>
</dbReference>
<proteinExistence type="predicted"/>
<keyword evidence="3" id="KW-0653">Protein transport</keyword>
<dbReference type="SUPFAM" id="SSF47576">
    <property type="entry name" value="Calponin-homology domain, CH-domain"/>
    <property type="match status" value="1"/>
</dbReference>
<feature type="compositionally biased region" description="Basic and acidic residues" evidence="5">
    <location>
        <begin position="390"/>
        <end position="428"/>
    </location>
</feature>
<evidence type="ECO:0000313" key="9">
    <source>
        <dbReference type="Proteomes" id="UP001168146"/>
    </source>
</evidence>
<dbReference type="Pfam" id="PF00307">
    <property type="entry name" value="CH"/>
    <property type="match status" value="1"/>
</dbReference>
<feature type="compositionally biased region" description="Polar residues" evidence="5">
    <location>
        <begin position="584"/>
        <end position="608"/>
    </location>
</feature>
<dbReference type="InterPro" id="IPR036872">
    <property type="entry name" value="CH_dom_sf"/>
</dbReference>
<evidence type="ECO:0000256" key="5">
    <source>
        <dbReference type="SAM" id="MobiDB-lite"/>
    </source>
</evidence>
<feature type="compositionally biased region" description="Low complexity" evidence="5">
    <location>
        <begin position="551"/>
        <end position="560"/>
    </location>
</feature>
<evidence type="ECO:0000313" key="8">
    <source>
        <dbReference type="EMBL" id="KAK0317676.1"/>
    </source>
</evidence>
<reference evidence="8" key="1">
    <citation type="submission" date="2021-12" db="EMBL/GenBank/DDBJ databases">
        <title>Black yeast isolated from Biological Soil Crust.</title>
        <authorList>
            <person name="Kurbessoian T."/>
        </authorList>
    </citation>
    <scope>NUCLEOTIDE SEQUENCE</scope>
    <source>
        <strain evidence="8">CCFEE 5208</strain>
    </source>
</reference>
<dbReference type="Proteomes" id="UP001168146">
    <property type="component" value="Unassembled WGS sequence"/>
</dbReference>
<dbReference type="InterPro" id="IPR001392">
    <property type="entry name" value="Clathrin_mu"/>
</dbReference>
<evidence type="ECO:0000259" key="6">
    <source>
        <dbReference type="PROSITE" id="PS50021"/>
    </source>
</evidence>
<dbReference type="PRINTS" id="PR00314">
    <property type="entry name" value="CLATHRINADPT"/>
</dbReference>
<comment type="caution">
    <text evidence="8">The sequence shown here is derived from an EMBL/GenBank/DDBJ whole genome shotgun (WGS) entry which is preliminary data.</text>
</comment>
<dbReference type="InterPro" id="IPR011012">
    <property type="entry name" value="Longin-like_dom_sf"/>
</dbReference>
<dbReference type="GO" id="GO:0006886">
    <property type="term" value="P:intracellular protein transport"/>
    <property type="evidence" value="ECO:0007669"/>
    <property type="project" value="InterPro"/>
</dbReference>
<dbReference type="Gene3D" id="3.30.450.60">
    <property type="match status" value="1"/>
</dbReference>
<feature type="compositionally biased region" description="Polar residues" evidence="5">
    <location>
        <begin position="242"/>
        <end position="251"/>
    </location>
</feature>
<evidence type="ECO:0000259" key="7">
    <source>
        <dbReference type="PROSITE" id="PS51072"/>
    </source>
</evidence>
<dbReference type="PROSITE" id="PS50021">
    <property type="entry name" value="CH"/>
    <property type="match status" value="1"/>
</dbReference>
<dbReference type="PANTHER" id="PTHR10529">
    <property type="entry name" value="AP COMPLEX SUBUNIT MU"/>
    <property type="match status" value="1"/>
</dbReference>
<feature type="compositionally biased region" description="Basic and acidic residues" evidence="5">
    <location>
        <begin position="253"/>
        <end position="356"/>
    </location>
</feature>
<evidence type="ECO:0000256" key="3">
    <source>
        <dbReference type="ARBA" id="ARBA00022927"/>
    </source>
</evidence>
<comment type="subcellular location">
    <subcellularLocation>
        <location evidence="1">Endomembrane system</location>
    </subcellularLocation>
</comment>
<dbReference type="GO" id="GO:0030131">
    <property type="term" value="C:clathrin adaptor complex"/>
    <property type="evidence" value="ECO:0007669"/>
    <property type="project" value="InterPro"/>
</dbReference>
<feature type="region of interest" description="Disordered" evidence="5">
    <location>
        <begin position="242"/>
        <end position="679"/>
    </location>
</feature>
<dbReference type="CDD" id="cd14837">
    <property type="entry name" value="AP3_Mu_N"/>
    <property type="match status" value="1"/>
</dbReference>
<feature type="compositionally biased region" description="Low complexity" evidence="5">
    <location>
        <begin position="193"/>
        <end position="204"/>
    </location>
</feature>
<gene>
    <name evidence="8" type="ORF">LTR82_011445</name>
</gene>
<evidence type="ECO:0000256" key="2">
    <source>
        <dbReference type="ARBA" id="ARBA00022448"/>
    </source>
</evidence>
<keyword evidence="2" id="KW-0813">Transport</keyword>